<dbReference type="GeneID" id="106080114"/>
<reference evidence="7" key="1">
    <citation type="submission" date="2025-08" db="UniProtKB">
        <authorList>
            <consortium name="RefSeq"/>
        </authorList>
    </citation>
    <scope>IDENTIFICATION</scope>
</reference>
<evidence type="ECO:0000256" key="4">
    <source>
        <dbReference type="SAM" id="Coils"/>
    </source>
</evidence>
<dbReference type="GO" id="GO:0004672">
    <property type="term" value="F:protein kinase activity"/>
    <property type="evidence" value="ECO:0007669"/>
    <property type="project" value="InterPro"/>
</dbReference>
<dbReference type="PROSITE" id="PS00107">
    <property type="entry name" value="PROTEIN_KINASE_ATP"/>
    <property type="match status" value="1"/>
</dbReference>
<dbReference type="Pfam" id="PF00069">
    <property type="entry name" value="Pkinase"/>
    <property type="match status" value="1"/>
</dbReference>
<dbReference type="PROSITE" id="PS00108">
    <property type="entry name" value="PROTEIN_KINASE_ST"/>
    <property type="match status" value="1"/>
</dbReference>
<dbReference type="Gene3D" id="3.40.50.300">
    <property type="entry name" value="P-loop containing nucleotide triphosphate hydrolases"/>
    <property type="match status" value="1"/>
</dbReference>
<protein>
    <submittedName>
        <fullName evidence="7">Uncharacterized protein LOC106080114 isoform X1</fullName>
    </submittedName>
</protein>
<keyword evidence="1 3" id="KW-0547">Nucleotide-binding</keyword>
<dbReference type="OMA" id="ATQTICE"/>
<dbReference type="RefSeq" id="XP_055881679.1">
    <property type="nucleotide sequence ID" value="XM_056025704.1"/>
</dbReference>
<feature type="binding site" evidence="3">
    <location>
        <position position="860"/>
    </location>
    <ligand>
        <name>ATP</name>
        <dbReference type="ChEBI" id="CHEBI:30616"/>
    </ligand>
</feature>
<dbReference type="Pfam" id="PF00350">
    <property type="entry name" value="Dynamin_N"/>
    <property type="match status" value="1"/>
</dbReference>
<dbReference type="InterPro" id="IPR045063">
    <property type="entry name" value="Dynamin_N"/>
</dbReference>
<sequence>MVVAHTVHGQEHRMTIYYRGLFRNSTKKREETFSQFRERVDMYCRRWYDAEGVLGDFERLHDLVMREQLHASSPTHVKDCLKRYAFKSCDELVQIADTFLKNETLNGAHLKMPVQPITMMASSLRRLPTPAEVDRITAVGEALQIMRDFSIPLPTDRNFSLERAKLIIKSFISNRPSNIPGQPNIDTVSSAIKEDASTRKHLRDLYMAAEEYFSKLPKPFQDVLEQVFNSYDRHIRQNVEDLKTSHCVLLVAGEVGSGKSSLVNLLLGKHILPTSELRCTAAIVEIQYGPSPQAIVHPRDDSSGRSKNPIVLSAESAEKAEKFLRDLEHYVTQRDDETDESPYEKIVLSYPIEMLKGGVVIVDSPGVGDSRGLPLMLANYMEKAFGFLYVLDSTTAIQKQRLGQLLLKAVEINDGFDHNTALFICNRWDQIAPEDYDRVKDSLADRLSIILPGVTKAQLYPISVKLSILDVEYGQVRAEHHMLIKGIRRFLPQTMKGKLRIYYRYLSSVLKRSLHSLRISYNQHKERIEKIRENYMGVENRFNRLQRNAKENLDKMRQDVKRSSIEASMKVIAYLDSMHKRVKLKKWSDISLSRKEKWQNIAKSASFAIAERVANEINQWEKENQIVKGILDEILAKFQQQFELFDDQLSEIQGVLLSGDELRNFVSDARRDLGAKKQIKIQNTALNSKDKGDAYDSIGAALTASFSLDPKDSSIKKLFKENYDKNPSKVMEEATEMYLGMMTDMAIASAMSKFFERFIKGIDRVASFVPQLMKADQELLNTLNKELENSRIKLEAFPTFSRKCRDIQGRLDLFFVQRLMVTDYTYDKLSPAERLGHGSFATVFKATLKCPEGDQLVAVKEPLDRLKIEDVTDTLLEDAMLREVEHENIVKYYGVCRKGPEADMRLLFIMEYCPFTLKAKCIDNDNSPSALGNNLSRQKDSISVMTNFLLQTCNGLAYLHHKSIVHRDLKPENILLTAEGIVKIADFGLAKKVKDILTVCIGTPVYMGPEILLLTDKYDTKADIYSLAMIMWELWYGKDLAKYASTEMQGGLKVAIESLWRPSLTMVYAPTQFWKDLIQQAWDQDPRKRPTSNQIGKMLLQYYEELIQ</sequence>
<dbReference type="InterPro" id="IPR017441">
    <property type="entry name" value="Protein_kinase_ATP_BS"/>
</dbReference>
<evidence type="ECO:0000313" key="7">
    <source>
        <dbReference type="RefSeq" id="XP_055881679.1"/>
    </source>
</evidence>
<evidence type="ECO:0000256" key="3">
    <source>
        <dbReference type="PROSITE-ProRule" id="PRU10141"/>
    </source>
</evidence>
<evidence type="ECO:0000259" key="5">
    <source>
        <dbReference type="PROSITE" id="PS50011"/>
    </source>
</evidence>
<dbReference type="SMART" id="SM00220">
    <property type="entry name" value="S_TKc"/>
    <property type="match status" value="1"/>
</dbReference>
<feature type="domain" description="Protein kinase" evidence="5">
    <location>
        <begin position="829"/>
        <end position="1103"/>
    </location>
</feature>
<organism evidence="6 7">
    <name type="scientific">Biomphalaria glabrata</name>
    <name type="common">Bloodfluke planorb</name>
    <name type="synonym">Freshwater snail</name>
    <dbReference type="NCBI Taxonomy" id="6526"/>
    <lineage>
        <taxon>Eukaryota</taxon>
        <taxon>Metazoa</taxon>
        <taxon>Spiralia</taxon>
        <taxon>Lophotrochozoa</taxon>
        <taxon>Mollusca</taxon>
        <taxon>Gastropoda</taxon>
        <taxon>Heterobranchia</taxon>
        <taxon>Euthyneura</taxon>
        <taxon>Panpulmonata</taxon>
        <taxon>Hygrophila</taxon>
        <taxon>Lymnaeoidea</taxon>
        <taxon>Planorbidae</taxon>
        <taxon>Biomphalaria</taxon>
    </lineage>
</organism>
<accession>A0A9W3A3C5</accession>
<dbReference type="SUPFAM" id="SSF52540">
    <property type="entry name" value="P-loop containing nucleoside triphosphate hydrolases"/>
    <property type="match status" value="1"/>
</dbReference>
<keyword evidence="4" id="KW-0175">Coiled coil</keyword>
<dbReference type="InterPro" id="IPR000719">
    <property type="entry name" value="Prot_kinase_dom"/>
</dbReference>
<dbReference type="GO" id="GO:0005524">
    <property type="term" value="F:ATP binding"/>
    <property type="evidence" value="ECO:0007669"/>
    <property type="project" value="UniProtKB-UniRule"/>
</dbReference>
<dbReference type="InterPro" id="IPR008271">
    <property type="entry name" value="Ser/Thr_kinase_AS"/>
</dbReference>
<feature type="coiled-coil region" evidence="4">
    <location>
        <begin position="514"/>
        <end position="566"/>
    </location>
</feature>
<evidence type="ECO:0000256" key="1">
    <source>
        <dbReference type="ARBA" id="ARBA00022741"/>
    </source>
</evidence>
<dbReference type="PROSITE" id="PS50011">
    <property type="entry name" value="PROTEIN_KINASE_DOM"/>
    <property type="match status" value="1"/>
</dbReference>
<keyword evidence="6" id="KW-1185">Reference proteome</keyword>
<evidence type="ECO:0000313" key="6">
    <source>
        <dbReference type="Proteomes" id="UP001165740"/>
    </source>
</evidence>
<dbReference type="PANTHER" id="PTHR26392:SF92">
    <property type="entry name" value="PROTEIN KINASE DOMAIN-CONTAINING PROTEIN"/>
    <property type="match status" value="1"/>
</dbReference>
<dbReference type="Gene3D" id="1.10.4020.10">
    <property type="entry name" value="DNA breaking-rejoining enzymes"/>
    <property type="match status" value="1"/>
</dbReference>
<dbReference type="SUPFAM" id="SSF56112">
    <property type="entry name" value="Protein kinase-like (PK-like)"/>
    <property type="match status" value="1"/>
</dbReference>
<dbReference type="AlphaFoldDB" id="A0A9W3A3C5"/>
<dbReference type="SUPFAM" id="SSF47353">
    <property type="entry name" value="Retrovirus capsid dimerization domain-like"/>
    <property type="match status" value="1"/>
</dbReference>
<proteinExistence type="predicted"/>
<dbReference type="Gene3D" id="1.10.510.10">
    <property type="entry name" value="Transferase(Phosphotransferase) domain 1"/>
    <property type="match status" value="1"/>
</dbReference>
<gene>
    <name evidence="7" type="primary">LOC106080114</name>
</gene>
<dbReference type="InterPro" id="IPR038269">
    <property type="entry name" value="SCAN_sf"/>
</dbReference>
<dbReference type="PANTHER" id="PTHR26392">
    <property type="entry name" value="MITOGEN-ACTIVATED PROTEIN KINASE KINASE KINASE 7-RELATED"/>
    <property type="match status" value="1"/>
</dbReference>
<name>A0A9W3A3C5_BIOGL</name>
<evidence type="ECO:0000256" key="2">
    <source>
        <dbReference type="ARBA" id="ARBA00022840"/>
    </source>
</evidence>
<dbReference type="InterPro" id="IPR027417">
    <property type="entry name" value="P-loop_NTPase"/>
</dbReference>
<dbReference type="Proteomes" id="UP001165740">
    <property type="component" value="Chromosome 4"/>
</dbReference>
<dbReference type="InterPro" id="IPR011009">
    <property type="entry name" value="Kinase-like_dom_sf"/>
</dbReference>
<keyword evidence="2 3" id="KW-0067">ATP-binding</keyword>
<dbReference type="OrthoDB" id="4062651at2759"/>